<evidence type="ECO:0000256" key="2">
    <source>
        <dbReference type="SAM" id="MobiDB-lite"/>
    </source>
</evidence>
<feature type="coiled-coil region" evidence="1">
    <location>
        <begin position="328"/>
        <end position="404"/>
    </location>
</feature>
<feature type="coiled-coil region" evidence="1">
    <location>
        <begin position="96"/>
        <end position="181"/>
    </location>
</feature>
<evidence type="ECO:0000313" key="3">
    <source>
        <dbReference type="Ensembl" id="ENSMLUP00000004604.2"/>
    </source>
</evidence>
<dbReference type="GO" id="GO:0005813">
    <property type="term" value="C:centrosome"/>
    <property type="evidence" value="ECO:0007669"/>
    <property type="project" value="TreeGrafter"/>
</dbReference>
<evidence type="ECO:0000313" key="4">
    <source>
        <dbReference type="Proteomes" id="UP000001074"/>
    </source>
</evidence>
<evidence type="ECO:0000256" key="1">
    <source>
        <dbReference type="SAM" id="Coils"/>
    </source>
</evidence>
<evidence type="ECO:0008006" key="5">
    <source>
        <dbReference type="Google" id="ProtNLM"/>
    </source>
</evidence>
<dbReference type="PANTHER" id="PTHR18947">
    <property type="entry name" value="HOOK PROTEINS"/>
    <property type="match status" value="1"/>
</dbReference>
<keyword evidence="4" id="KW-1185">Reference proteome</keyword>
<feature type="coiled-coil region" evidence="1">
    <location>
        <begin position="1014"/>
        <end position="1073"/>
    </location>
</feature>
<organism evidence="3 4">
    <name type="scientific">Myotis lucifugus</name>
    <name type="common">Little brown bat</name>
    <dbReference type="NCBI Taxonomy" id="59463"/>
    <lineage>
        <taxon>Eukaryota</taxon>
        <taxon>Metazoa</taxon>
        <taxon>Chordata</taxon>
        <taxon>Craniata</taxon>
        <taxon>Vertebrata</taxon>
        <taxon>Euteleostomi</taxon>
        <taxon>Mammalia</taxon>
        <taxon>Eutheria</taxon>
        <taxon>Laurasiatheria</taxon>
        <taxon>Chiroptera</taxon>
        <taxon>Yangochiroptera</taxon>
        <taxon>Vespertilionidae</taxon>
        <taxon>Myotis</taxon>
    </lineage>
</organism>
<sequence>QVTRHQESLLDLQWLEVPDMALEEVEYLSSSMTCRLRRVLIEQDHCRKVCLWVAQQPGGRRMDRPPARGHFPCRAQSPETPEWNTSSRPSEDTHLAMELADTKATLRGVRQELEEKTKQLADTRNQLYQLVLELQEARHNNMELAARAQASCAPVPELDSLREKANRVERLEMEAMGLRQKQKDIVEFYASRMKELIEDNFTLMDTKGLLQEQLTVAWSRVDKLYELEEENVQLKSKLRRLHLIQAQDTDQKHLEELQEENLALKAAQRQSVEESAHLRWELDQLSEAGGSRTKCECTFVWLVYSSASSCFLKLDQEKQSLQGTIQGMQDASLALQESSLQRRELEEENQQLSKQIEDLRVQMEREKQTNQDLETLCEELMEEREQLLCDIETLKAERAQEIKDLEQVVLSLRESSQASSEACLQDIENENKVLHQTVMETSSRVSKLEWERQQLHQDLEQVKEQAARVQELEQELHRLQEENEKLAMEVSTLTTAPERVHTLERESQDLLLENQRLQTSLDTLQPEGLERDKQLLLFRFSMSLLNFHALFKVLREGTQGGYPEKGHKLLKKSHMCRQGPRTKLRPMKVENSTLCPQSASLTALIEKNTQLQHQQLAAAHEALQREHACLGALHEHLSGEHEALMDEYSRQKTLLRRTLELESKVLSDSDVELVRLETEGQEGPPGEKGVPTNPGSGKPGVSIGDPAPLGIPTPSSFSLQTKDKDGKSPQRPMFRGVPYRGPQAFSLSMTQMKTPCSHHLQQHYQSSAILMSPLPLTLHTSFFFLSRCQAKAGTSLGAAEVQGFGITGSRRALSLQSHTTGKQEVGTLMVHSPVSQTWMRKIAALKAQQSPHPHLPHPTSCPGSLHPWLKATQRNVCLPTATQRLQVQLIWGQRYKDQLQHKVALEQLGMLLTTEREALQQEQRTSTMATKENQRLQGELDSSVSFLYARYKGLKGQQEELQVHSKKLQTSLNDTLLEVNCWQDQCNWLREELQSRDISLTELGNHCQLLSHLKGNLEGENRHLQSQNQRLKEQNQRLLQEDVENKDQHQEHQRQYVDKLNALQRQNETLEEKSIAQRKFHDPAPKKKKHWIGAKFLLKLIKLKKGGSRERRKSTSERPSWPLESSDQALPSTSQPLQWQLEPLQATPCCSKRENNSGPLGEGPGDLIPKGVAPPRGSLDRTSGAASTDPATTPRPSELGSGACSSSAINTIL</sequence>
<feature type="region of interest" description="Disordered" evidence="2">
    <location>
        <begin position="1149"/>
        <end position="1213"/>
    </location>
</feature>
<reference evidence="3" key="3">
    <citation type="submission" date="2025-09" db="UniProtKB">
        <authorList>
            <consortium name="Ensembl"/>
        </authorList>
    </citation>
    <scope>IDENTIFICATION</scope>
</reference>
<accession>G1P3U4</accession>
<dbReference type="HOGENOM" id="CLU_001421_1_1_1"/>
<keyword evidence="1" id="KW-0175">Coiled coil</keyword>
<dbReference type="Ensembl" id="ENSMLUT00000005049.2">
    <property type="protein sequence ID" value="ENSMLUP00000004604.2"/>
    <property type="gene ID" value="ENSMLUG00000005041.2"/>
</dbReference>
<dbReference type="GO" id="GO:0030705">
    <property type="term" value="P:cytoskeleton-dependent intracellular transport"/>
    <property type="evidence" value="ECO:0007669"/>
    <property type="project" value="TreeGrafter"/>
</dbReference>
<reference evidence="3 4" key="1">
    <citation type="journal article" date="2011" name="Nature">
        <title>A high-resolution map of human evolutionary constraint using 29 mammals.</title>
        <authorList>
            <person name="Lindblad-Toh K."/>
            <person name="Garber M."/>
            <person name="Zuk O."/>
            <person name="Lin M.F."/>
            <person name="Parker B.J."/>
            <person name="Washietl S."/>
            <person name="Kheradpour P."/>
            <person name="Ernst J."/>
            <person name="Jordan G."/>
            <person name="Mauceli E."/>
            <person name="Ward L.D."/>
            <person name="Lowe C.B."/>
            <person name="Holloway A.K."/>
            <person name="Clamp M."/>
            <person name="Gnerre S."/>
            <person name="Alfoldi J."/>
            <person name="Beal K."/>
            <person name="Chang J."/>
            <person name="Clawson H."/>
            <person name="Cuff J."/>
            <person name="Di Palma F."/>
            <person name="Fitzgerald S."/>
            <person name="Flicek P."/>
            <person name="Guttman M."/>
            <person name="Hubisz M.J."/>
            <person name="Jaffe D.B."/>
            <person name="Jungreis I."/>
            <person name="Kent W.J."/>
            <person name="Kostka D."/>
            <person name="Lara M."/>
            <person name="Martins A.L."/>
            <person name="Massingham T."/>
            <person name="Moltke I."/>
            <person name="Raney B.J."/>
            <person name="Rasmussen M.D."/>
            <person name="Robinson J."/>
            <person name="Stark A."/>
            <person name="Vilella A.J."/>
            <person name="Wen J."/>
            <person name="Xie X."/>
            <person name="Zody M.C."/>
            <person name="Baldwin J."/>
            <person name="Bloom T."/>
            <person name="Chin C.W."/>
            <person name="Heiman D."/>
            <person name="Nicol R."/>
            <person name="Nusbaum C."/>
            <person name="Young S."/>
            <person name="Wilkinson J."/>
            <person name="Worley K.C."/>
            <person name="Kovar C.L."/>
            <person name="Muzny D.M."/>
            <person name="Gibbs R.A."/>
            <person name="Cree A."/>
            <person name="Dihn H.H."/>
            <person name="Fowler G."/>
            <person name="Jhangiani S."/>
            <person name="Joshi V."/>
            <person name="Lee S."/>
            <person name="Lewis L.R."/>
            <person name="Nazareth L.V."/>
            <person name="Okwuonu G."/>
            <person name="Santibanez J."/>
            <person name="Warren W.C."/>
            <person name="Mardis E.R."/>
            <person name="Weinstock G.M."/>
            <person name="Wilson R.K."/>
            <person name="Delehaunty K."/>
            <person name="Dooling D."/>
            <person name="Fronik C."/>
            <person name="Fulton L."/>
            <person name="Fulton B."/>
            <person name="Graves T."/>
            <person name="Minx P."/>
            <person name="Sodergren E."/>
            <person name="Birney E."/>
            <person name="Margulies E.H."/>
            <person name="Herrero J."/>
            <person name="Green E.D."/>
            <person name="Haussler D."/>
            <person name="Siepel A."/>
            <person name="Goldman N."/>
            <person name="Pollard K.S."/>
            <person name="Pedersen J.S."/>
            <person name="Lander E.S."/>
            <person name="Kellis M."/>
        </authorList>
    </citation>
    <scope>NUCLEOTIDE SEQUENCE [LARGE SCALE GENOMIC DNA]</scope>
</reference>
<dbReference type="PANTHER" id="PTHR18947:SF31">
    <property type="entry name" value="PROTEIN DAPLE"/>
    <property type="match status" value="1"/>
</dbReference>
<feature type="compositionally biased region" description="Basic and acidic residues" evidence="2">
    <location>
        <begin position="1107"/>
        <end position="1116"/>
    </location>
</feature>
<dbReference type="GO" id="GO:0005737">
    <property type="term" value="C:cytoplasm"/>
    <property type="evidence" value="ECO:0007669"/>
    <property type="project" value="TreeGrafter"/>
</dbReference>
<dbReference type="Proteomes" id="UP000001074">
    <property type="component" value="Unassembled WGS sequence"/>
</dbReference>
<name>G1P3U4_MYOLU</name>
<reference evidence="3" key="2">
    <citation type="submission" date="2025-08" db="UniProtKB">
        <authorList>
            <consortium name="Ensembl"/>
        </authorList>
    </citation>
    <scope>IDENTIFICATION</scope>
</reference>
<protein>
    <recommendedName>
        <fullName evidence="5">Coiled-coil domain containing 88B</fullName>
    </recommendedName>
</protein>
<feature type="region of interest" description="Disordered" evidence="2">
    <location>
        <begin position="677"/>
        <end position="737"/>
    </location>
</feature>
<feature type="compositionally biased region" description="Polar residues" evidence="2">
    <location>
        <begin position="1180"/>
        <end position="1195"/>
    </location>
</feature>
<feature type="compositionally biased region" description="Polar residues" evidence="2">
    <location>
        <begin position="1203"/>
        <end position="1213"/>
    </location>
</feature>
<dbReference type="GO" id="GO:0008017">
    <property type="term" value="F:microtubule binding"/>
    <property type="evidence" value="ECO:0007669"/>
    <property type="project" value="TreeGrafter"/>
</dbReference>
<dbReference type="GO" id="GO:0051959">
    <property type="term" value="F:dynein light intermediate chain binding"/>
    <property type="evidence" value="ECO:0007669"/>
    <property type="project" value="TreeGrafter"/>
</dbReference>
<proteinExistence type="predicted"/>
<dbReference type="AlphaFoldDB" id="G1P3U4"/>
<dbReference type="GeneTree" id="ENSGT00940000154785"/>
<feature type="region of interest" description="Disordered" evidence="2">
    <location>
        <begin position="1105"/>
        <end position="1134"/>
    </location>
</feature>
<dbReference type="GO" id="GO:0031122">
    <property type="term" value="P:cytoplasmic microtubule organization"/>
    <property type="evidence" value="ECO:0007669"/>
    <property type="project" value="TreeGrafter"/>
</dbReference>
<feature type="compositionally biased region" description="Polar residues" evidence="2">
    <location>
        <begin position="1123"/>
        <end position="1134"/>
    </location>
</feature>
<feature type="coiled-coil region" evidence="1">
    <location>
        <begin position="224"/>
        <end position="274"/>
    </location>
</feature>
<dbReference type="EMBL" id="AAPE02057692">
    <property type="status" value="NOT_ANNOTATED_CDS"/>
    <property type="molecule type" value="Genomic_DNA"/>
</dbReference>
<feature type="coiled-coil region" evidence="1">
    <location>
        <begin position="445"/>
        <end position="520"/>
    </location>
</feature>